<dbReference type="SUPFAM" id="SSF53335">
    <property type="entry name" value="S-adenosyl-L-methionine-dependent methyltransferases"/>
    <property type="match status" value="1"/>
</dbReference>
<dbReference type="Gene3D" id="3.40.50.150">
    <property type="entry name" value="Vaccinia Virus protein VP39"/>
    <property type="match status" value="1"/>
</dbReference>
<evidence type="ECO:0000256" key="5">
    <source>
        <dbReference type="ARBA" id="ARBA00022691"/>
    </source>
</evidence>
<evidence type="ECO:0000256" key="4">
    <source>
        <dbReference type="ARBA" id="ARBA00022679"/>
    </source>
</evidence>
<dbReference type="PROSITE" id="PS51581">
    <property type="entry name" value="SAM_GTMT"/>
    <property type="match status" value="1"/>
</dbReference>
<accession>A0A250WYF8</accession>
<dbReference type="GO" id="GO:0008168">
    <property type="term" value="F:methyltransferase activity"/>
    <property type="evidence" value="ECO:0007669"/>
    <property type="project" value="UniProtKB-KW"/>
</dbReference>
<evidence type="ECO:0000256" key="1">
    <source>
        <dbReference type="ARBA" id="ARBA00004913"/>
    </source>
</evidence>
<keyword evidence="5 6" id="KW-0949">S-adenosyl-L-methionine</keyword>
<feature type="region of interest" description="SAM motif III" evidence="6">
    <location>
        <begin position="265"/>
        <end position="274"/>
    </location>
</feature>
<dbReference type="InterPro" id="IPR025714">
    <property type="entry name" value="Methyltranfer_dom"/>
</dbReference>
<comment type="caution">
    <text evidence="8">The sequence shown here is derived from an EMBL/GenBank/DDBJ whole genome shotgun (WGS) entry which is preliminary data.</text>
</comment>
<feature type="region of interest" description="SAM motif I" evidence="6">
    <location>
        <begin position="175"/>
        <end position="184"/>
    </location>
</feature>
<dbReference type="PANTHER" id="PTHR44068">
    <property type="entry name" value="ZGC:194242"/>
    <property type="match status" value="1"/>
</dbReference>
<proteinExistence type="inferred from homology"/>
<keyword evidence="4 6" id="KW-0808">Transferase</keyword>
<gene>
    <name evidence="8" type="ORF">CEUSTIGMA_g3316.t1</name>
</gene>
<keyword evidence="3 6" id="KW-0489">Methyltransferase</keyword>
<dbReference type="EMBL" id="BEGY01000014">
    <property type="protein sequence ID" value="GAX75873.1"/>
    <property type="molecule type" value="Genomic_DNA"/>
</dbReference>
<protein>
    <recommendedName>
        <fullName evidence="7">Methyltransferase domain-containing protein</fullName>
    </recommendedName>
</protein>
<keyword evidence="2" id="KW-0017">Alkaloid metabolism</keyword>
<dbReference type="STRING" id="1157962.A0A250WYF8"/>
<evidence type="ECO:0000259" key="7">
    <source>
        <dbReference type="Pfam" id="PF13847"/>
    </source>
</evidence>
<evidence type="ECO:0000256" key="3">
    <source>
        <dbReference type="ARBA" id="ARBA00022603"/>
    </source>
</evidence>
<sequence>MKSILRGNTRADIYNANVRSGVCANTSRQVVNRCSREDQQIGEINAHKENSSSISSRTVTTLYEVADEGVSSSPSSVHPAAWGLGAVATLGASVYGLTKSFESGSRPYTGNVGQEYDAWTEEGILEHYWGEHIHLGYYSDKERSAGYVWKDFKKAKYDFIDEMLKFSTCSQPTSILDVGCGFGGTSRHLANMFPKASVRGITLSPKQVQRGTELAKERGLNNVEFKVMDALKMEYEDNSFDLVWACESGEHMPDKKKYVDEMVRVLKPGGVLVIACWCQREETPEKPLTEQEKKELKFLYDEWAHPYFISIEEFERLTKGTGVMEAVATADWTPETIPSWHHSIVDGATHPWLVMSKPHIWYKTARDVWCILRMHDAFDKGLMQYGMITGRKVVATSPA</sequence>
<keyword evidence="9" id="KW-1185">Reference proteome</keyword>
<name>A0A250WYF8_9CHLO</name>
<dbReference type="Proteomes" id="UP000232323">
    <property type="component" value="Unassembled WGS sequence"/>
</dbReference>
<comment type="similarity">
    <text evidence="6">Belongs to the class I-like SAM-binding methyltransferase superfamily. gTMT family.</text>
</comment>
<reference evidence="8 9" key="1">
    <citation type="submission" date="2017-08" db="EMBL/GenBank/DDBJ databases">
        <title>Acidophilic green algal genome provides insights into adaptation to an acidic environment.</title>
        <authorList>
            <person name="Hirooka S."/>
            <person name="Hirose Y."/>
            <person name="Kanesaki Y."/>
            <person name="Higuchi S."/>
            <person name="Fujiwara T."/>
            <person name="Onuma R."/>
            <person name="Era A."/>
            <person name="Ohbayashi R."/>
            <person name="Uzuka A."/>
            <person name="Nozaki H."/>
            <person name="Yoshikawa H."/>
            <person name="Miyagishima S.Y."/>
        </authorList>
    </citation>
    <scope>NUCLEOTIDE SEQUENCE [LARGE SCALE GENOMIC DNA]</scope>
    <source>
        <strain evidence="8 9">NIES-2499</strain>
    </source>
</reference>
<feature type="domain" description="Methyltransferase" evidence="7">
    <location>
        <begin position="173"/>
        <end position="295"/>
    </location>
</feature>
<evidence type="ECO:0000256" key="2">
    <source>
        <dbReference type="ARBA" id="ARBA00022589"/>
    </source>
</evidence>
<dbReference type="Pfam" id="PF13847">
    <property type="entry name" value="Methyltransf_31"/>
    <property type="match status" value="1"/>
</dbReference>
<dbReference type="FunFam" id="3.40.50.150:FF:000669">
    <property type="entry name" value="Cyanobacterial-type MPBQ/MSBQ methyltransferase"/>
    <property type="match status" value="1"/>
</dbReference>
<dbReference type="GO" id="GO:0032259">
    <property type="term" value="P:methylation"/>
    <property type="evidence" value="ECO:0007669"/>
    <property type="project" value="UniProtKB-UniRule"/>
</dbReference>
<dbReference type="InterPro" id="IPR029063">
    <property type="entry name" value="SAM-dependent_MTases_sf"/>
</dbReference>
<dbReference type="AlphaFoldDB" id="A0A250WYF8"/>
<comment type="pathway">
    <text evidence="1">Alkaloid biosynthesis.</text>
</comment>
<dbReference type="OrthoDB" id="8300214at2759"/>
<dbReference type="InterPro" id="IPR050447">
    <property type="entry name" value="Erg6_SMT_methyltransf"/>
</dbReference>
<organism evidence="8 9">
    <name type="scientific">Chlamydomonas eustigma</name>
    <dbReference type="NCBI Taxonomy" id="1157962"/>
    <lineage>
        <taxon>Eukaryota</taxon>
        <taxon>Viridiplantae</taxon>
        <taxon>Chlorophyta</taxon>
        <taxon>core chlorophytes</taxon>
        <taxon>Chlorophyceae</taxon>
        <taxon>CS clade</taxon>
        <taxon>Chlamydomonadales</taxon>
        <taxon>Chlamydomonadaceae</taxon>
        <taxon>Chlamydomonas</taxon>
    </lineage>
</organism>
<evidence type="ECO:0000313" key="8">
    <source>
        <dbReference type="EMBL" id="GAX75873.1"/>
    </source>
</evidence>
<dbReference type="PANTHER" id="PTHR44068:SF11">
    <property type="entry name" value="GERANYL DIPHOSPHATE 2-C-METHYLTRANSFERASE"/>
    <property type="match status" value="1"/>
</dbReference>
<dbReference type="InterPro" id="IPR025774">
    <property type="entry name" value="PiNMT-like"/>
</dbReference>
<feature type="region of interest" description="SAM motif II" evidence="6">
    <location>
        <begin position="238"/>
        <end position="246"/>
    </location>
</feature>
<dbReference type="GO" id="GO:0009820">
    <property type="term" value="P:alkaloid metabolic process"/>
    <property type="evidence" value="ECO:0007669"/>
    <property type="project" value="UniProtKB-KW"/>
</dbReference>
<evidence type="ECO:0000313" key="9">
    <source>
        <dbReference type="Proteomes" id="UP000232323"/>
    </source>
</evidence>
<dbReference type="CDD" id="cd02440">
    <property type="entry name" value="AdoMet_MTases"/>
    <property type="match status" value="1"/>
</dbReference>
<evidence type="ECO:0000256" key="6">
    <source>
        <dbReference type="PROSITE-ProRule" id="PRU00914"/>
    </source>
</evidence>